<keyword evidence="2" id="KW-0812">Transmembrane</keyword>
<proteinExistence type="predicted"/>
<dbReference type="EMBL" id="VJZD01000109">
    <property type="protein sequence ID" value="MPY34337.1"/>
    <property type="molecule type" value="Genomic_DNA"/>
</dbReference>
<evidence type="ECO:0000256" key="1">
    <source>
        <dbReference type="SAM" id="MobiDB-lite"/>
    </source>
</evidence>
<evidence type="ECO:0000313" key="4">
    <source>
        <dbReference type="Proteomes" id="UP000325849"/>
    </source>
</evidence>
<dbReference type="Proteomes" id="UP000325849">
    <property type="component" value="Unassembled WGS sequence"/>
</dbReference>
<dbReference type="RefSeq" id="WP_152891660.1">
    <property type="nucleotide sequence ID" value="NZ_JBHJTU010000016.1"/>
</dbReference>
<sequence>MTSASVTDVTLRGLGVCCALGNVVLHGLLIPDHLEEKFYIGVLFAVGSAVMLLVAAALATSKRALGAWLTGATVSLGMIAGFLLSRTVGLPGGYYEPGWEPPYGPLSLMAEGLFVLTCLAWLGERSTTRAAPKPTDRVRTAPGSGQRTR</sequence>
<keyword evidence="2" id="KW-1133">Transmembrane helix</keyword>
<gene>
    <name evidence="3" type="ORF">FNH09_24805</name>
</gene>
<keyword evidence="2" id="KW-0472">Membrane</keyword>
<comment type="caution">
    <text evidence="3">The sequence shown here is derived from an EMBL/GenBank/DDBJ whole genome shotgun (WGS) entry which is preliminary data.</text>
</comment>
<protein>
    <submittedName>
        <fullName evidence="3">Uncharacterized protein</fullName>
    </submittedName>
</protein>
<dbReference type="OrthoDB" id="4222616at2"/>
<keyword evidence="4" id="KW-1185">Reference proteome</keyword>
<evidence type="ECO:0000313" key="3">
    <source>
        <dbReference type="EMBL" id="MPY34337.1"/>
    </source>
</evidence>
<feature type="transmembrane region" description="Helical" evidence="2">
    <location>
        <begin position="38"/>
        <end position="58"/>
    </location>
</feature>
<dbReference type="AlphaFoldDB" id="A0A5N8VGH8"/>
<evidence type="ECO:0000256" key="2">
    <source>
        <dbReference type="SAM" id="Phobius"/>
    </source>
</evidence>
<feature type="transmembrane region" description="Helical" evidence="2">
    <location>
        <begin position="65"/>
        <end position="84"/>
    </location>
</feature>
<accession>A0A5N8VGH8</accession>
<organism evidence="3 4">
    <name type="scientific">Streptomyces adustus</name>
    <dbReference type="NCBI Taxonomy" id="1609272"/>
    <lineage>
        <taxon>Bacteria</taxon>
        <taxon>Bacillati</taxon>
        <taxon>Actinomycetota</taxon>
        <taxon>Actinomycetes</taxon>
        <taxon>Kitasatosporales</taxon>
        <taxon>Streptomycetaceae</taxon>
        <taxon>Streptomyces</taxon>
    </lineage>
</organism>
<feature type="transmembrane region" description="Helical" evidence="2">
    <location>
        <begin position="104"/>
        <end position="123"/>
    </location>
</feature>
<feature type="region of interest" description="Disordered" evidence="1">
    <location>
        <begin position="130"/>
        <end position="149"/>
    </location>
</feature>
<name>A0A5N8VGH8_9ACTN</name>
<reference evidence="3 4" key="1">
    <citation type="submission" date="2019-07" db="EMBL/GenBank/DDBJ databases">
        <title>New species of Amycolatopsis and Streptomyces.</title>
        <authorList>
            <person name="Duangmal K."/>
            <person name="Teo W.F.A."/>
            <person name="Lipun K."/>
        </authorList>
    </citation>
    <scope>NUCLEOTIDE SEQUENCE [LARGE SCALE GENOMIC DNA]</scope>
    <source>
        <strain evidence="3 4">NBRC 109810</strain>
    </source>
</reference>